<dbReference type="EMBL" id="JAUIRO010000003">
    <property type="protein sequence ID" value="KAK0721754.1"/>
    <property type="molecule type" value="Genomic_DNA"/>
</dbReference>
<dbReference type="Proteomes" id="UP001172101">
    <property type="component" value="Unassembled WGS sequence"/>
</dbReference>
<comment type="caution">
    <text evidence="1">The sequence shown here is derived from an EMBL/GenBank/DDBJ whole genome shotgun (WGS) entry which is preliminary data.</text>
</comment>
<evidence type="ECO:0000313" key="2">
    <source>
        <dbReference type="Proteomes" id="UP001172101"/>
    </source>
</evidence>
<evidence type="ECO:0000313" key="1">
    <source>
        <dbReference type="EMBL" id="KAK0721754.1"/>
    </source>
</evidence>
<dbReference type="RefSeq" id="XP_060297678.1">
    <property type="nucleotide sequence ID" value="XM_060439612.1"/>
</dbReference>
<sequence length="185" mass="20597">MRSAASGYQALRVSTIILNEVEAANRNLTTTPSGLESSFGQRHGSAAAARALLNTLHGWDIKLLDENETWVHATALLDTQCQVGNWISKRLVRDASGRLIQACGLITLAWKWHDPRGIRVHECQFYVFPESPHLDVLFGAQYIVSGDLLRVNESAILPFVEHKKRPKEFLQADNAAVAAAKERRK</sequence>
<keyword evidence="2" id="KW-1185">Reference proteome</keyword>
<protein>
    <submittedName>
        <fullName evidence="1">Uncharacterized protein</fullName>
    </submittedName>
</protein>
<reference evidence="1" key="1">
    <citation type="submission" date="2023-06" db="EMBL/GenBank/DDBJ databases">
        <title>Genome-scale phylogeny and comparative genomics of the fungal order Sordariales.</title>
        <authorList>
            <consortium name="Lawrence Berkeley National Laboratory"/>
            <person name="Hensen N."/>
            <person name="Bonometti L."/>
            <person name="Westerberg I."/>
            <person name="Brannstrom I.O."/>
            <person name="Guillou S."/>
            <person name="Cros-Aarteil S."/>
            <person name="Calhoun S."/>
            <person name="Haridas S."/>
            <person name="Kuo A."/>
            <person name="Mondo S."/>
            <person name="Pangilinan J."/>
            <person name="Riley R."/>
            <person name="LaButti K."/>
            <person name="Andreopoulos B."/>
            <person name="Lipzen A."/>
            <person name="Chen C."/>
            <person name="Yanf M."/>
            <person name="Daum C."/>
            <person name="Ng V."/>
            <person name="Clum A."/>
            <person name="Steindorff A."/>
            <person name="Ohm R."/>
            <person name="Martin F."/>
            <person name="Silar P."/>
            <person name="Natvig D."/>
            <person name="Lalanne C."/>
            <person name="Gautier V."/>
            <person name="Ament-velasquez S.L."/>
            <person name="Kruys A."/>
            <person name="Hutchinson M.I."/>
            <person name="Powell A.J."/>
            <person name="Barry K."/>
            <person name="Miller A.N."/>
            <person name="Grigoriev I.V."/>
            <person name="Debuchy R."/>
            <person name="Gladieux P."/>
            <person name="Thoren M.H."/>
            <person name="Johannesson H."/>
        </authorList>
    </citation>
    <scope>NUCLEOTIDE SEQUENCE</scope>
    <source>
        <strain evidence="1">SMH2392-1A</strain>
    </source>
</reference>
<dbReference type="AlphaFoldDB" id="A0AA40ATQ7"/>
<name>A0AA40ATQ7_9PEZI</name>
<proteinExistence type="predicted"/>
<dbReference type="GeneID" id="85322882"/>
<gene>
    <name evidence="1" type="ORF">B0T26DRAFT_673542</name>
</gene>
<accession>A0AA40ATQ7</accession>
<organism evidence="1 2">
    <name type="scientific">Lasiosphaeria miniovina</name>
    <dbReference type="NCBI Taxonomy" id="1954250"/>
    <lineage>
        <taxon>Eukaryota</taxon>
        <taxon>Fungi</taxon>
        <taxon>Dikarya</taxon>
        <taxon>Ascomycota</taxon>
        <taxon>Pezizomycotina</taxon>
        <taxon>Sordariomycetes</taxon>
        <taxon>Sordariomycetidae</taxon>
        <taxon>Sordariales</taxon>
        <taxon>Lasiosphaeriaceae</taxon>
        <taxon>Lasiosphaeria</taxon>
    </lineage>
</organism>